<feature type="domain" description="TNase-like" evidence="5">
    <location>
        <begin position="173"/>
        <end position="321"/>
    </location>
</feature>
<evidence type="ECO:0000313" key="6">
    <source>
        <dbReference type="EMBL" id="KYH25878.1"/>
    </source>
</evidence>
<dbReference type="GO" id="GO:0016787">
    <property type="term" value="F:hydrolase activity"/>
    <property type="evidence" value="ECO:0007669"/>
    <property type="project" value="UniProtKB-KW"/>
</dbReference>
<evidence type="ECO:0000256" key="4">
    <source>
        <dbReference type="SAM" id="MobiDB-lite"/>
    </source>
</evidence>
<organism evidence="6 7">
    <name type="scientific">Halalkalicoccus paucihalophilus</name>
    <dbReference type="NCBI Taxonomy" id="1008153"/>
    <lineage>
        <taxon>Archaea</taxon>
        <taxon>Methanobacteriati</taxon>
        <taxon>Methanobacteriota</taxon>
        <taxon>Stenosarchaea group</taxon>
        <taxon>Halobacteria</taxon>
        <taxon>Halobacteriales</taxon>
        <taxon>Halococcaceae</taxon>
        <taxon>Halalkalicoccus</taxon>
    </lineage>
</organism>
<reference evidence="6 7" key="1">
    <citation type="submission" date="2016-02" db="EMBL/GenBank/DDBJ databases">
        <title>Genome sequence of Halalkalicoccus paucihalophilus DSM 24557.</title>
        <authorList>
            <person name="Poehlein A."/>
            <person name="Daniel R."/>
        </authorList>
    </citation>
    <scope>NUCLEOTIDE SEQUENCE [LARGE SCALE GENOMIC DNA]</scope>
    <source>
        <strain evidence="6 7">DSM 24557</strain>
    </source>
</reference>
<sequence length="389" mass="40388">MARRSRGLFIAVALCLVVVLAGCTGVGTDDPGSGGGDPIDSNDSDDLEGTDEESNSDDAAGDDGSESDSTDTSGSDAEKPPDESDSVESSPDEPVSEATEESDGSDGGDSTDAGNDSSSGPDETPDADGEPTDGSSDSPSEEDTGDDPSGSEDDSEGDGTDTSASERGPADGTEWTVSIERVIDGDTMEVRFPNGEVDTIRLLGVDTPETYGQSDPDDFEGIPDTAAGADWLAEWGDRATAYATEELDGEEVRIAVDPEADRRGSFGRLLVYVYTDDGDSFNRALIDEGLARMYDSQFTERSAYANAEDEARNEGVGLWGFEGETQEPPEEGGGNDEGGTESPPAGTDGDLDCSDFETQAQAQAVLDDDPSDPHRLDADGDGVACETLP</sequence>
<protein>
    <recommendedName>
        <fullName evidence="5">TNase-like domain-containing protein</fullName>
    </recommendedName>
</protein>
<dbReference type="InterPro" id="IPR035437">
    <property type="entry name" value="SNase_OB-fold_sf"/>
</dbReference>
<accession>A0A151ADY2</accession>
<dbReference type="RefSeq" id="WP_084383707.1">
    <property type="nucleotide sequence ID" value="NZ_LTAZ01000005.1"/>
</dbReference>
<name>A0A151ADY2_9EURY</name>
<keyword evidence="3" id="KW-0378">Hydrolase</keyword>
<evidence type="ECO:0000313" key="7">
    <source>
        <dbReference type="Proteomes" id="UP000075321"/>
    </source>
</evidence>
<feature type="compositionally biased region" description="Low complexity" evidence="4">
    <location>
        <begin position="108"/>
        <end position="120"/>
    </location>
</feature>
<feature type="compositionally biased region" description="Acidic residues" evidence="4">
    <location>
        <begin position="139"/>
        <end position="159"/>
    </location>
</feature>
<feature type="compositionally biased region" description="Acidic residues" evidence="4">
    <location>
        <begin position="40"/>
        <end position="69"/>
    </location>
</feature>
<proteinExistence type="predicted"/>
<feature type="compositionally biased region" description="Acidic residues" evidence="4">
    <location>
        <begin position="324"/>
        <end position="334"/>
    </location>
</feature>
<dbReference type="PATRIC" id="fig|1008153.3.peg.2605"/>
<dbReference type="InterPro" id="IPR008613">
    <property type="entry name" value="Excalibur_Ca-bd_domain"/>
</dbReference>
<comment type="caution">
    <text evidence="6">The sequence shown here is derived from an EMBL/GenBank/DDBJ whole genome shotgun (WGS) entry which is preliminary data.</text>
</comment>
<feature type="region of interest" description="Disordered" evidence="4">
    <location>
        <begin position="25"/>
        <end position="176"/>
    </location>
</feature>
<dbReference type="PANTHER" id="PTHR12302:SF3">
    <property type="entry name" value="SERINE_THREONINE-PROTEIN KINASE 31"/>
    <property type="match status" value="1"/>
</dbReference>
<dbReference type="InterPro" id="IPR002071">
    <property type="entry name" value="Thermonucl_AS"/>
</dbReference>
<dbReference type="GO" id="GO:0004519">
    <property type="term" value="F:endonuclease activity"/>
    <property type="evidence" value="ECO:0007669"/>
    <property type="project" value="UniProtKB-KW"/>
</dbReference>
<dbReference type="SMART" id="SM00894">
    <property type="entry name" value="Excalibur"/>
    <property type="match status" value="1"/>
</dbReference>
<dbReference type="Pfam" id="PF05901">
    <property type="entry name" value="Excalibur"/>
    <property type="match status" value="1"/>
</dbReference>
<evidence type="ECO:0000256" key="2">
    <source>
        <dbReference type="ARBA" id="ARBA00022759"/>
    </source>
</evidence>
<feature type="region of interest" description="Disordered" evidence="4">
    <location>
        <begin position="305"/>
        <end position="389"/>
    </location>
</feature>
<dbReference type="SUPFAM" id="SSF50199">
    <property type="entry name" value="Staphylococcal nuclease"/>
    <property type="match status" value="1"/>
</dbReference>
<keyword evidence="2" id="KW-0255">Endonuclease</keyword>
<dbReference type="AlphaFoldDB" id="A0A151ADY2"/>
<dbReference type="Gene3D" id="2.40.50.90">
    <property type="match status" value="1"/>
</dbReference>
<keyword evidence="1" id="KW-0540">Nuclease</keyword>
<dbReference type="PANTHER" id="PTHR12302">
    <property type="entry name" value="EBNA2 BINDING PROTEIN P100"/>
    <property type="match status" value="1"/>
</dbReference>
<dbReference type="InterPro" id="IPR016071">
    <property type="entry name" value="Staphylococal_nuclease_OB-fold"/>
</dbReference>
<dbReference type="Proteomes" id="UP000075321">
    <property type="component" value="Unassembled WGS sequence"/>
</dbReference>
<evidence type="ECO:0000256" key="3">
    <source>
        <dbReference type="ARBA" id="ARBA00022801"/>
    </source>
</evidence>
<dbReference type="GO" id="GO:0003676">
    <property type="term" value="F:nucleic acid binding"/>
    <property type="evidence" value="ECO:0007669"/>
    <property type="project" value="InterPro"/>
</dbReference>
<dbReference type="PROSITE" id="PS51257">
    <property type="entry name" value="PROKAR_LIPOPROTEIN"/>
    <property type="match status" value="1"/>
</dbReference>
<dbReference type="PROSITE" id="PS50830">
    <property type="entry name" value="TNASE_3"/>
    <property type="match status" value="1"/>
</dbReference>
<dbReference type="SMART" id="SM00318">
    <property type="entry name" value="SNc"/>
    <property type="match status" value="1"/>
</dbReference>
<evidence type="ECO:0000259" key="5">
    <source>
        <dbReference type="PROSITE" id="PS50830"/>
    </source>
</evidence>
<gene>
    <name evidence="6" type="ORF">HAPAU_25560</name>
</gene>
<keyword evidence="7" id="KW-1185">Reference proteome</keyword>
<feature type="compositionally biased region" description="Acidic residues" evidence="4">
    <location>
        <begin position="83"/>
        <end position="106"/>
    </location>
</feature>
<dbReference type="PROSITE" id="PS01123">
    <property type="entry name" value="TNASE_1"/>
    <property type="match status" value="1"/>
</dbReference>
<dbReference type="Pfam" id="PF00565">
    <property type="entry name" value="SNase"/>
    <property type="match status" value="1"/>
</dbReference>
<dbReference type="OrthoDB" id="3327at2157"/>
<evidence type="ECO:0000256" key="1">
    <source>
        <dbReference type="ARBA" id="ARBA00022722"/>
    </source>
</evidence>
<dbReference type="EMBL" id="LTAZ01000005">
    <property type="protein sequence ID" value="KYH25878.1"/>
    <property type="molecule type" value="Genomic_DNA"/>
</dbReference>